<dbReference type="InterPro" id="IPR011965">
    <property type="entry name" value="PaaX_trns_reg"/>
</dbReference>
<dbReference type="Proteomes" id="UP000326838">
    <property type="component" value="Unassembled WGS sequence"/>
</dbReference>
<dbReference type="InterPro" id="IPR012906">
    <property type="entry name" value="PaaX-like_N"/>
</dbReference>
<dbReference type="Pfam" id="PF08223">
    <property type="entry name" value="PaaX_C"/>
    <property type="match status" value="1"/>
</dbReference>
<sequence length="281" mass="31266">MTLVLDDLESRPGSTASALRTFIGLYLRRLGGRIAIADLVRLMADLDVPAARTRTAVARLRQRGLLIGERADGIGYRLDPAAVPMLERGDRRIFAVHRMAAGEPWCLVSFSIPESRRDMRHQLRRRLQWIGCGAVAAGLWICPGHLQDEAEEILGDLDAWAYATVFRTDTPVVHGSLPEAVAGWWDLDALAAEHRRFQAAVTPLLTLPASDDRDAFVAYLRLIDSWRILPYLDPGLPAGLLPADWPGERSVELYAELAGRLADRAWRHVEARTRAPARTRA</sequence>
<organism evidence="4 5">
    <name type="scientific">Microbacterium caowuchunii</name>
    <dbReference type="NCBI Taxonomy" id="2614638"/>
    <lineage>
        <taxon>Bacteria</taxon>
        <taxon>Bacillati</taxon>
        <taxon>Actinomycetota</taxon>
        <taxon>Actinomycetes</taxon>
        <taxon>Micrococcales</taxon>
        <taxon>Microbacteriaceae</taxon>
        <taxon>Microbacterium</taxon>
    </lineage>
</organism>
<evidence type="ECO:0000259" key="1">
    <source>
        <dbReference type="Pfam" id="PF07848"/>
    </source>
</evidence>
<dbReference type="EMBL" id="VYUY01000007">
    <property type="protein sequence ID" value="KAA9134423.1"/>
    <property type="molecule type" value="Genomic_DNA"/>
</dbReference>
<keyword evidence="5" id="KW-1185">Reference proteome</keyword>
<dbReference type="Gene3D" id="1.20.58.1460">
    <property type="match status" value="1"/>
</dbReference>
<feature type="domain" description="Transcriptional repressor PaaX-like C-terminal" evidence="2">
    <location>
        <begin position="185"/>
        <end position="270"/>
    </location>
</feature>
<dbReference type="Pfam" id="PF20803">
    <property type="entry name" value="PaaX_M"/>
    <property type="match status" value="1"/>
</dbReference>
<comment type="caution">
    <text evidence="4">The sequence shown here is derived from an EMBL/GenBank/DDBJ whole genome shotgun (WGS) entry which is preliminary data.</text>
</comment>
<dbReference type="GO" id="GO:0006351">
    <property type="term" value="P:DNA-templated transcription"/>
    <property type="evidence" value="ECO:0007669"/>
    <property type="project" value="InterPro"/>
</dbReference>
<dbReference type="Gene3D" id="3.30.70.2650">
    <property type="match status" value="1"/>
</dbReference>
<protein>
    <submittedName>
        <fullName evidence="4">Regulator</fullName>
    </submittedName>
</protein>
<dbReference type="PIRSF" id="PIRSF020623">
    <property type="entry name" value="PaaX"/>
    <property type="match status" value="1"/>
</dbReference>
<dbReference type="PANTHER" id="PTHR30319">
    <property type="entry name" value="PHENYLACETIC ACID REGULATOR-RELATED TRANSCRIPTIONAL REPRESSOR"/>
    <property type="match status" value="1"/>
</dbReference>
<name>A0A5N0TGZ2_9MICO</name>
<feature type="domain" description="Transcriptional repressor PaaX-like N-terminal" evidence="1">
    <location>
        <begin position="15"/>
        <end position="78"/>
    </location>
</feature>
<dbReference type="RefSeq" id="WP_150892724.1">
    <property type="nucleotide sequence ID" value="NZ_VYUY01000007.1"/>
</dbReference>
<evidence type="ECO:0000313" key="4">
    <source>
        <dbReference type="EMBL" id="KAA9134423.1"/>
    </source>
</evidence>
<gene>
    <name evidence="4" type="ORF">F6B40_06545</name>
</gene>
<dbReference type="Gene3D" id="1.10.10.10">
    <property type="entry name" value="Winged helix-like DNA-binding domain superfamily/Winged helix DNA-binding domain"/>
    <property type="match status" value="1"/>
</dbReference>
<dbReference type="AlphaFoldDB" id="A0A5N0TGZ2"/>
<proteinExistence type="predicted"/>
<dbReference type="PANTHER" id="PTHR30319:SF1">
    <property type="entry name" value="TRANSCRIPTIONAL REPRESSOR PAAX"/>
    <property type="match status" value="1"/>
</dbReference>
<evidence type="ECO:0000313" key="5">
    <source>
        <dbReference type="Proteomes" id="UP000326838"/>
    </source>
</evidence>
<dbReference type="Pfam" id="PF07848">
    <property type="entry name" value="PaaX"/>
    <property type="match status" value="1"/>
</dbReference>
<dbReference type="InterPro" id="IPR036388">
    <property type="entry name" value="WH-like_DNA-bd_sf"/>
</dbReference>
<feature type="domain" description="Transcriptional repressor PaaX-like central Cas2-like" evidence="3">
    <location>
        <begin position="103"/>
        <end position="171"/>
    </location>
</feature>
<reference evidence="5" key="1">
    <citation type="submission" date="2019-09" db="EMBL/GenBank/DDBJ databases">
        <title>Mumia zhuanghuii sp. nov. isolated from the intestinal contents of plateau pika (Ochotona curzoniae) in the Qinghai-Tibet plateau of China.</title>
        <authorList>
            <person name="Tian Z."/>
        </authorList>
    </citation>
    <scope>NUCLEOTIDE SEQUENCE [LARGE SCALE GENOMIC DNA]</scope>
    <source>
        <strain evidence="5">L-033</strain>
    </source>
</reference>
<evidence type="ECO:0000259" key="2">
    <source>
        <dbReference type="Pfam" id="PF08223"/>
    </source>
</evidence>
<accession>A0A5N0TGZ2</accession>
<dbReference type="InterPro" id="IPR048846">
    <property type="entry name" value="PaaX-like_central"/>
</dbReference>
<dbReference type="InterPro" id="IPR013225">
    <property type="entry name" value="PaaX_C"/>
</dbReference>
<evidence type="ECO:0000259" key="3">
    <source>
        <dbReference type="Pfam" id="PF20803"/>
    </source>
</evidence>